<accession>A0A5C5XQ18</accession>
<dbReference type="PANTHER" id="PTHR33254">
    <property type="entry name" value="4-HYDROXY-4-METHYL-2-OXOGLUTARATE ALDOLASE 3-RELATED"/>
    <property type="match status" value="1"/>
</dbReference>
<dbReference type="OrthoDB" id="9784786at2"/>
<feature type="binding site" evidence="5">
    <location>
        <position position="150"/>
    </location>
    <ligand>
        <name>Mg(2+)</name>
        <dbReference type="ChEBI" id="CHEBI:18420"/>
    </ligand>
</feature>
<name>A0A5C5XQ18_9BACT</name>
<dbReference type="PANTHER" id="PTHR33254:SF4">
    <property type="entry name" value="4-HYDROXY-4-METHYL-2-OXOGLUTARATE ALDOLASE 3-RELATED"/>
    <property type="match status" value="1"/>
</dbReference>
<sequence length="249" mass="26626">MTNQHPDQSHAKDDSGQRQSNQTNPPSPAIGVLPIPLDELRQKLTVALLCDALDTAGYRDQSPCLPITPLTTSGTLLIGNAKTTLWEDISHEDPNPYELELAAIDSCQPDDVIVCAADGSMRSGVWGELLSSAAVNRGCCGAVVDGAVRDQHKMRQLKFPVYARGANPYDSQHRQRVSAYDVPINLGGVTVHPGDLIAADDDGIAIVPRAIQSDVILAAWDKATAENEMRIAVQGGMSATAAYERFGVL</sequence>
<evidence type="ECO:0000256" key="3">
    <source>
        <dbReference type="ARBA" id="ARBA00029596"/>
    </source>
</evidence>
<protein>
    <recommendedName>
        <fullName evidence="2">Putative 4-hydroxy-4-methyl-2-oxoglutarate aldolase</fullName>
    </recommendedName>
    <alternativeName>
        <fullName evidence="3">Regulator of ribonuclease activity homolog</fullName>
    </alternativeName>
    <alternativeName>
        <fullName evidence="4">RraA-like protein</fullName>
    </alternativeName>
</protein>
<dbReference type="InterPro" id="IPR005493">
    <property type="entry name" value="RraA/RraA-like"/>
</dbReference>
<dbReference type="GO" id="GO:0046872">
    <property type="term" value="F:metal ion binding"/>
    <property type="evidence" value="ECO:0007669"/>
    <property type="project" value="UniProtKB-KW"/>
</dbReference>
<gene>
    <name evidence="7" type="primary">proA_1</name>
    <name evidence="7" type="ORF">CA85_32380</name>
</gene>
<dbReference type="SUPFAM" id="SSF89562">
    <property type="entry name" value="RraA-like"/>
    <property type="match status" value="1"/>
</dbReference>
<organism evidence="7 8">
    <name type="scientific">Allorhodopirellula solitaria</name>
    <dbReference type="NCBI Taxonomy" id="2527987"/>
    <lineage>
        <taxon>Bacteria</taxon>
        <taxon>Pseudomonadati</taxon>
        <taxon>Planctomycetota</taxon>
        <taxon>Planctomycetia</taxon>
        <taxon>Pirellulales</taxon>
        <taxon>Pirellulaceae</taxon>
        <taxon>Allorhodopirellula</taxon>
    </lineage>
</organism>
<dbReference type="Proteomes" id="UP000318053">
    <property type="component" value="Unassembled WGS sequence"/>
</dbReference>
<feature type="binding site" evidence="5">
    <location>
        <position position="149"/>
    </location>
    <ligand>
        <name>substrate</name>
    </ligand>
</feature>
<evidence type="ECO:0000256" key="4">
    <source>
        <dbReference type="ARBA" id="ARBA00030169"/>
    </source>
</evidence>
<dbReference type="InterPro" id="IPR036704">
    <property type="entry name" value="RraA/RraA-like_sf"/>
</dbReference>
<dbReference type="Pfam" id="PF03737">
    <property type="entry name" value="RraA-like"/>
    <property type="match status" value="1"/>
</dbReference>
<feature type="compositionally biased region" description="Basic and acidic residues" evidence="6">
    <location>
        <begin position="7"/>
        <end position="16"/>
    </location>
</feature>
<feature type="binding site" evidence="5">
    <location>
        <begin position="127"/>
        <end position="130"/>
    </location>
    <ligand>
        <name>substrate</name>
    </ligand>
</feature>
<feature type="region of interest" description="Disordered" evidence="6">
    <location>
        <begin position="1"/>
        <end position="31"/>
    </location>
</feature>
<keyword evidence="7" id="KW-0456">Lyase</keyword>
<evidence type="ECO:0000256" key="5">
    <source>
        <dbReference type="PIRSR" id="PIRSR605493-1"/>
    </source>
</evidence>
<evidence type="ECO:0000256" key="6">
    <source>
        <dbReference type="SAM" id="MobiDB-lite"/>
    </source>
</evidence>
<comment type="caution">
    <text evidence="7">The sequence shown here is derived from an EMBL/GenBank/DDBJ whole genome shotgun (WGS) entry which is preliminary data.</text>
</comment>
<evidence type="ECO:0000256" key="1">
    <source>
        <dbReference type="ARBA" id="ARBA00001968"/>
    </source>
</evidence>
<comment type="cofactor">
    <cofactor evidence="5">
        <name>Mg(2+)</name>
        <dbReference type="ChEBI" id="CHEBI:18420"/>
    </cofactor>
</comment>
<dbReference type="Gene3D" id="3.50.30.40">
    <property type="entry name" value="Ribonuclease E inhibitor RraA/RraA-like"/>
    <property type="match status" value="1"/>
</dbReference>
<comment type="cofactor">
    <cofactor evidence="1">
        <name>a divalent metal cation</name>
        <dbReference type="ChEBI" id="CHEBI:60240"/>
    </cofactor>
</comment>
<proteinExistence type="predicted"/>
<dbReference type="GO" id="GO:0016829">
    <property type="term" value="F:lyase activity"/>
    <property type="evidence" value="ECO:0007669"/>
    <property type="project" value="UniProtKB-KW"/>
</dbReference>
<keyword evidence="5" id="KW-0460">Magnesium</keyword>
<keyword evidence="5" id="KW-0479">Metal-binding</keyword>
<reference evidence="7 8" key="1">
    <citation type="submission" date="2019-02" db="EMBL/GenBank/DDBJ databases">
        <title>Deep-cultivation of Planctomycetes and their phenomic and genomic characterization uncovers novel biology.</title>
        <authorList>
            <person name="Wiegand S."/>
            <person name="Jogler M."/>
            <person name="Boedeker C."/>
            <person name="Pinto D."/>
            <person name="Vollmers J."/>
            <person name="Rivas-Marin E."/>
            <person name="Kohn T."/>
            <person name="Peeters S.H."/>
            <person name="Heuer A."/>
            <person name="Rast P."/>
            <person name="Oberbeckmann S."/>
            <person name="Bunk B."/>
            <person name="Jeske O."/>
            <person name="Meyerdierks A."/>
            <person name="Storesund J.E."/>
            <person name="Kallscheuer N."/>
            <person name="Luecker S."/>
            <person name="Lage O.M."/>
            <person name="Pohl T."/>
            <person name="Merkel B.J."/>
            <person name="Hornburger P."/>
            <person name="Mueller R.-W."/>
            <person name="Bruemmer F."/>
            <person name="Labrenz M."/>
            <person name="Spormann A.M."/>
            <person name="Op Den Camp H."/>
            <person name="Overmann J."/>
            <person name="Amann R."/>
            <person name="Jetten M.S.M."/>
            <person name="Mascher T."/>
            <person name="Medema M.H."/>
            <person name="Devos D.P."/>
            <person name="Kaster A.-K."/>
            <person name="Ovreas L."/>
            <person name="Rohde M."/>
            <person name="Galperin M.Y."/>
            <person name="Jogler C."/>
        </authorList>
    </citation>
    <scope>NUCLEOTIDE SEQUENCE [LARGE SCALE GENOMIC DNA]</scope>
    <source>
        <strain evidence="7 8">CA85</strain>
    </source>
</reference>
<dbReference type="EMBL" id="SJPK01000007">
    <property type="protein sequence ID" value="TWT65326.1"/>
    <property type="molecule type" value="Genomic_DNA"/>
</dbReference>
<evidence type="ECO:0000313" key="8">
    <source>
        <dbReference type="Proteomes" id="UP000318053"/>
    </source>
</evidence>
<keyword evidence="8" id="KW-1185">Reference proteome</keyword>
<dbReference type="RefSeq" id="WP_146392159.1">
    <property type="nucleotide sequence ID" value="NZ_SJPK01000007.1"/>
</dbReference>
<evidence type="ECO:0000313" key="7">
    <source>
        <dbReference type="EMBL" id="TWT65326.1"/>
    </source>
</evidence>
<dbReference type="AlphaFoldDB" id="A0A5C5XQ18"/>
<evidence type="ECO:0000256" key="2">
    <source>
        <dbReference type="ARBA" id="ARBA00016549"/>
    </source>
</evidence>
<dbReference type="CDD" id="cd16841">
    <property type="entry name" value="RraA_family"/>
    <property type="match status" value="1"/>
</dbReference>